<dbReference type="InterPro" id="IPR036249">
    <property type="entry name" value="Thioredoxin-like_sf"/>
</dbReference>
<keyword evidence="1 2" id="KW-0732">Signal</keyword>
<dbReference type="AlphaFoldDB" id="A0A2U8QTI1"/>
<feature type="domain" description="Thioredoxin" evidence="3">
    <location>
        <begin position="8"/>
        <end position="152"/>
    </location>
</feature>
<evidence type="ECO:0000313" key="4">
    <source>
        <dbReference type="EMBL" id="AWM13389.1"/>
    </source>
</evidence>
<dbReference type="KEGG" id="fse:DI487_05625"/>
<name>A0A2U8QTI1_9FLAO</name>
<feature type="signal peptide" evidence="2">
    <location>
        <begin position="1"/>
        <end position="19"/>
    </location>
</feature>
<dbReference type="Gene3D" id="3.40.30.10">
    <property type="entry name" value="Glutaredoxin"/>
    <property type="match status" value="1"/>
</dbReference>
<dbReference type="InterPro" id="IPR013766">
    <property type="entry name" value="Thioredoxin_domain"/>
</dbReference>
<dbReference type="SUPFAM" id="SSF52833">
    <property type="entry name" value="Thioredoxin-like"/>
    <property type="match status" value="1"/>
</dbReference>
<dbReference type="Proteomes" id="UP000245429">
    <property type="component" value="Chromosome"/>
</dbReference>
<evidence type="ECO:0000259" key="3">
    <source>
        <dbReference type="PROSITE" id="PS51352"/>
    </source>
</evidence>
<dbReference type="EMBL" id="CP029463">
    <property type="protein sequence ID" value="AWM13389.1"/>
    <property type="molecule type" value="Genomic_DNA"/>
</dbReference>
<feature type="chain" id="PRO_5015916908" evidence="2">
    <location>
        <begin position="20"/>
        <end position="155"/>
    </location>
</feature>
<proteinExistence type="predicted"/>
<reference evidence="4 5" key="1">
    <citation type="submission" date="2018-05" db="EMBL/GenBank/DDBJ databases">
        <title>Flavobacterium sp. MEBiC07310.</title>
        <authorList>
            <person name="Baek K."/>
        </authorList>
    </citation>
    <scope>NUCLEOTIDE SEQUENCE [LARGE SCALE GENOMIC DNA]</scope>
    <source>
        <strain evidence="4 5">MEBiC07310</strain>
    </source>
</reference>
<gene>
    <name evidence="4" type="ORF">DI487_05625</name>
</gene>
<evidence type="ECO:0000256" key="2">
    <source>
        <dbReference type="SAM" id="SignalP"/>
    </source>
</evidence>
<dbReference type="PANTHER" id="PTHR15337:SF11">
    <property type="entry name" value="THIOREDOXIN DOMAIN-CONTAINING PROTEIN"/>
    <property type="match status" value="1"/>
</dbReference>
<dbReference type="RefSeq" id="WP_109568758.1">
    <property type="nucleotide sequence ID" value="NZ_CP029463.1"/>
</dbReference>
<dbReference type="PROSITE" id="PS51352">
    <property type="entry name" value="THIOREDOXIN_2"/>
    <property type="match status" value="1"/>
</dbReference>
<sequence>MKKIIVLSFLFLSVLSVQAQELEWHTDISDAAKESLKTKKPLMLFFTGSDWCGWCKRLQKEVFQTPEFKKWAKKNVVLVELDYPKRTPQEQALREQNFNLQQMFGVTGYPTIWFVQPEKKEGKKVNLNPLGNTGYVAGGPTKWLEVADGLIEDKK</sequence>
<keyword evidence="5" id="KW-1185">Reference proteome</keyword>
<protein>
    <submittedName>
        <fullName evidence="4">Thioredoxin family protein</fullName>
    </submittedName>
</protein>
<dbReference type="Pfam" id="PF13899">
    <property type="entry name" value="Thioredoxin_7"/>
    <property type="match status" value="1"/>
</dbReference>
<evidence type="ECO:0000256" key="1">
    <source>
        <dbReference type="ARBA" id="ARBA00022729"/>
    </source>
</evidence>
<dbReference type="InterPro" id="IPR051099">
    <property type="entry name" value="AGR/TXD"/>
</dbReference>
<dbReference type="PANTHER" id="PTHR15337">
    <property type="entry name" value="ANTERIOR GRADIENT PROTEIN-RELATED"/>
    <property type="match status" value="1"/>
</dbReference>
<evidence type="ECO:0000313" key="5">
    <source>
        <dbReference type="Proteomes" id="UP000245429"/>
    </source>
</evidence>
<accession>A0A2U8QTI1</accession>
<dbReference type="OrthoDB" id="981626at2"/>
<organism evidence="4 5">
    <name type="scientific">Flavobacterium sediminis</name>
    <dbReference type="NCBI Taxonomy" id="2201181"/>
    <lineage>
        <taxon>Bacteria</taxon>
        <taxon>Pseudomonadati</taxon>
        <taxon>Bacteroidota</taxon>
        <taxon>Flavobacteriia</taxon>
        <taxon>Flavobacteriales</taxon>
        <taxon>Flavobacteriaceae</taxon>
        <taxon>Flavobacterium</taxon>
    </lineage>
</organism>